<name>A0A2J8TAS6_PONAB</name>
<feature type="compositionally biased region" description="Low complexity" evidence="2">
    <location>
        <begin position="150"/>
        <end position="162"/>
    </location>
</feature>
<evidence type="ECO:0000256" key="3">
    <source>
        <dbReference type="SAM" id="Phobius"/>
    </source>
</evidence>
<gene>
    <name evidence="5" type="ORF">CR201_G0036510</name>
</gene>
<dbReference type="EMBL" id="NDHI03003511">
    <property type="protein sequence ID" value="PNJ30121.1"/>
    <property type="molecule type" value="Genomic_DNA"/>
</dbReference>
<protein>
    <submittedName>
        <fullName evidence="5">SCART1 isoform 3</fullName>
    </submittedName>
</protein>
<feature type="signal peptide" evidence="4">
    <location>
        <begin position="1"/>
        <end position="19"/>
    </location>
</feature>
<comment type="caution">
    <text evidence="5">The sequence shown here is derived from an EMBL/GenBank/DDBJ whole genome shotgun (WGS) entry which is preliminary data.</text>
</comment>
<evidence type="ECO:0000256" key="1">
    <source>
        <dbReference type="ARBA" id="ARBA00023157"/>
    </source>
</evidence>
<evidence type="ECO:0000256" key="2">
    <source>
        <dbReference type="SAM" id="MobiDB-lite"/>
    </source>
</evidence>
<dbReference type="AlphaFoldDB" id="A0A2J8TAS6"/>
<dbReference type="InterPro" id="IPR036772">
    <property type="entry name" value="SRCR-like_dom_sf"/>
</dbReference>
<reference evidence="5" key="1">
    <citation type="submission" date="2017-12" db="EMBL/GenBank/DDBJ databases">
        <title>High-resolution comparative analysis of great ape genomes.</title>
        <authorList>
            <person name="Pollen A."/>
            <person name="Hastie A."/>
            <person name="Hormozdiari F."/>
            <person name="Dougherty M."/>
            <person name="Liu R."/>
            <person name="Chaisson M."/>
            <person name="Hoppe E."/>
            <person name="Hill C."/>
            <person name="Pang A."/>
            <person name="Hillier L."/>
            <person name="Baker C."/>
            <person name="Armstrong J."/>
            <person name="Shendure J."/>
            <person name="Paten B."/>
            <person name="Wilson R."/>
            <person name="Chao H."/>
            <person name="Schneider V."/>
            <person name="Ventura M."/>
            <person name="Kronenberg Z."/>
            <person name="Murali S."/>
            <person name="Gordon D."/>
            <person name="Cantsilieris S."/>
            <person name="Munson K."/>
            <person name="Nelson B."/>
            <person name="Raja A."/>
            <person name="Underwood J."/>
            <person name="Diekhans M."/>
            <person name="Fiddes I."/>
            <person name="Haussler D."/>
            <person name="Eichler E."/>
        </authorList>
    </citation>
    <scope>NUCLEOTIDE SEQUENCE [LARGE SCALE GENOMIC DNA]</scope>
    <source>
        <strain evidence="5">Susie</strain>
    </source>
</reference>
<dbReference type="SUPFAM" id="SSF56487">
    <property type="entry name" value="SRCR-like"/>
    <property type="match status" value="1"/>
</dbReference>
<dbReference type="GO" id="GO:0016020">
    <property type="term" value="C:membrane"/>
    <property type="evidence" value="ECO:0007669"/>
    <property type="project" value="InterPro"/>
</dbReference>
<keyword evidence="3" id="KW-0472">Membrane</keyword>
<keyword evidence="3" id="KW-1133">Transmembrane helix</keyword>
<keyword evidence="4" id="KW-0732">Signal</keyword>
<evidence type="ECO:0000313" key="5">
    <source>
        <dbReference type="EMBL" id="PNJ30121.1"/>
    </source>
</evidence>
<organism evidence="5">
    <name type="scientific">Pongo abelii</name>
    <name type="common">Sumatran orangutan</name>
    <name type="synonym">Pongo pygmaeus abelii</name>
    <dbReference type="NCBI Taxonomy" id="9601"/>
    <lineage>
        <taxon>Eukaryota</taxon>
        <taxon>Metazoa</taxon>
        <taxon>Chordata</taxon>
        <taxon>Craniata</taxon>
        <taxon>Vertebrata</taxon>
        <taxon>Euteleostomi</taxon>
        <taxon>Mammalia</taxon>
        <taxon>Eutheria</taxon>
        <taxon>Euarchontoglires</taxon>
        <taxon>Primates</taxon>
        <taxon>Haplorrhini</taxon>
        <taxon>Catarrhini</taxon>
        <taxon>Hominidae</taxon>
        <taxon>Pongo</taxon>
    </lineage>
</organism>
<proteinExistence type="predicted"/>
<feature type="region of interest" description="Disordered" evidence="2">
    <location>
        <begin position="150"/>
        <end position="185"/>
    </location>
</feature>
<feature type="chain" id="PRO_5014367789" evidence="4">
    <location>
        <begin position="20"/>
        <end position="433"/>
    </location>
</feature>
<sequence length="433" mass="46092">MKAALWTLGLGPLLLNLWAVPIAGLLGAEWRRQPLRGNPHDPDNRRLCDKVQLAPEGGQHLLQKAGVRPGAPASRPHLTGHPGWLGSKIISCQGTESSIFNCRFNLNFLDLCDLPTDSEVVCAEKAGEVPEDPGEPLNCSSSLGCPGTPLSLSVSSSPSRSSPRSDRSPRSGGGRTARARGRGPLLRARGALARGLLGHRVRRWLGPGRRGGRVPPAGLWSGRRRPGGRRLWPWLRARVAGRGGVPGQRGVPVGLPFGAVGTRRLRAQGGRRPALLGAWPRPPAACSSHPDIVGGQCRPAAPIRTFWAVSVVLGALLGLLLLGLMAFLILPRVTQAMQRGLGRSEASLGEAIYDVIGEMPLAGLYEEIMEAEAEAMLQDEEDEGVVKVDTEAAVSGEASNLLEGQSIRMEGGHSRPVSQGYDEAAFPLEEMML</sequence>
<keyword evidence="3" id="KW-0812">Transmembrane</keyword>
<accession>A0A2J8TAS6</accession>
<feature type="transmembrane region" description="Helical" evidence="3">
    <location>
        <begin position="306"/>
        <end position="330"/>
    </location>
</feature>
<evidence type="ECO:0000256" key="4">
    <source>
        <dbReference type="SAM" id="SignalP"/>
    </source>
</evidence>
<keyword evidence="1" id="KW-1015">Disulfide bond</keyword>